<evidence type="ECO:0000313" key="2">
    <source>
        <dbReference type="Ensembl" id="ENSSFOP00015052507.1"/>
    </source>
</evidence>
<evidence type="ECO:0000259" key="1">
    <source>
        <dbReference type="PROSITE" id="PS50878"/>
    </source>
</evidence>
<feature type="domain" description="Reverse transcriptase" evidence="1">
    <location>
        <begin position="1"/>
        <end position="206"/>
    </location>
</feature>
<keyword evidence="3" id="KW-1185">Reference proteome</keyword>
<dbReference type="Proteomes" id="UP000694397">
    <property type="component" value="Chromosome 16"/>
</dbReference>
<name>A0A8C9TEF5_SCLFO</name>
<evidence type="ECO:0000313" key="3">
    <source>
        <dbReference type="Proteomes" id="UP000694397"/>
    </source>
</evidence>
<accession>A0A8C9TEF5</accession>
<sequence length="336" mass="37240">MVISLVSKLVTPLRPPFWRYALQAARAVSLSSVLNLLDLSAAFDTVNQQILLSSLNQVGIKGAALRWFESYLSDRSYQVVWRSSHSSPLPLSTSVPQGSVLGLLLFSIYTSSLGPVIASHRFKYHCYADDTQLFLSFPPGTSDISARIAACQTSLHECMITTFNSTAPKQRFFTSQLAYPPITTSRSLDNSLILPSSFAKSLGVMTDASLSFSQHIKATTQSCRYILHNIHRIRPYLITDSTQLLVQAMVTSHLDYCNSLLCGLPSNAIKPLQLLQNAAARVTFDLPKRSHVSPLLISLHWLPIAAQIKFKTLVTVYKCVNRTAPGYLQDLINQYT</sequence>
<dbReference type="PANTHER" id="PTHR33332">
    <property type="entry name" value="REVERSE TRANSCRIPTASE DOMAIN-CONTAINING PROTEIN"/>
    <property type="match status" value="1"/>
</dbReference>
<dbReference type="Ensembl" id="ENSSFOT00015068179.1">
    <property type="protein sequence ID" value="ENSSFOP00015052507.1"/>
    <property type="gene ID" value="ENSSFOG00015030324.1"/>
</dbReference>
<dbReference type="PROSITE" id="PS50878">
    <property type="entry name" value="RT_POL"/>
    <property type="match status" value="1"/>
</dbReference>
<dbReference type="AlphaFoldDB" id="A0A8C9TEF5"/>
<organism evidence="2 3">
    <name type="scientific">Scleropages formosus</name>
    <name type="common">Asian bonytongue</name>
    <name type="synonym">Osteoglossum formosum</name>
    <dbReference type="NCBI Taxonomy" id="113540"/>
    <lineage>
        <taxon>Eukaryota</taxon>
        <taxon>Metazoa</taxon>
        <taxon>Chordata</taxon>
        <taxon>Craniata</taxon>
        <taxon>Vertebrata</taxon>
        <taxon>Euteleostomi</taxon>
        <taxon>Actinopterygii</taxon>
        <taxon>Neopterygii</taxon>
        <taxon>Teleostei</taxon>
        <taxon>Osteoglossocephala</taxon>
        <taxon>Osteoglossomorpha</taxon>
        <taxon>Osteoglossiformes</taxon>
        <taxon>Osteoglossidae</taxon>
        <taxon>Scleropages</taxon>
    </lineage>
</organism>
<reference evidence="2" key="2">
    <citation type="submission" date="2025-08" db="UniProtKB">
        <authorList>
            <consortium name="Ensembl"/>
        </authorList>
    </citation>
    <scope>IDENTIFICATION</scope>
</reference>
<dbReference type="GeneTree" id="ENSGT01040000240375"/>
<protein>
    <recommendedName>
        <fullName evidence="1">Reverse transcriptase domain-containing protein</fullName>
    </recommendedName>
</protein>
<dbReference type="InterPro" id="IPR000477">
    <property type="entry name" value="RT_dom"/>
</dbReference>
<dbReference type="Pfam" id="PF00078">
    <property type="entry name" value="RVT_1"/>
    <property type="match status" value="1"/>
</dbReference>
<proteinExistence type="predicted"/>
<reference evidence="2" key="3">
    <citation type="submission" date="2025-09" db="UniProtKB">
        <authorList>
            <consortium name="Ensembl"/>
        </authorList>
    </citation>
    <scope>IDENTIFICATION</scope>
</reference>
<reference evidence="2 3" key="1">
    <citation type="submission" date="2019-04" db="EMBL/GenBank/DDBJ databases">
        <authorList>
            <consortium name="Wellcome Sanger Institute Data Sharing"/>
        </authorList>
    </citation>
    <scope>NUCLEOTIDE SEQUENCE [LARGE SCALE GENOMIC DNA]</scope>
</reference>
<dbReference type="OrthoDB" id="8936366at2759"/>